<dbReference type="GO" id="GO:0016787">
    <property type="term" value="F:hydrolase activity"/>
    <property type="evidence" value="ECO:0007669"/>
    <property type="project" value="UniProtKB-KW"/>
</dbReference>
<dbReference type="SUPFAM" id="SSF54786">
    <property type="entry name" value="YcfA/nrd intein domain"/>
    <property type="match status" value="1"/>
</dbReference>
<evidence type="ECO:0000256" key="2">
    <source>
        <dbReference type="ARBA" id="ARBA00022722"/>
    </source>
</evidence>
<dbReference type="SMR" id="A0A0E3LF72"/>
<dbReference type="GO" id="GO:0003729">
    <property type="term" value="F:mRNA binding"/>
    <property type="evidence" value="ECO:0007669"/>
    <property type="project" value="InterPro"/>
</dbReference>
<dbReference type="InterPro" id="IPR012933">
    <property type="entry name" value="HicA_mRNA_interferase"/>
</dbReference>
<keyword evidence="1" id="KW-1277">Toxin-antitoxin system</keyword>
<accession>A0A0E3LF72</accession>
<gene>
    <name evidence="7" type="ORF">MSMAW_1275</name>
</gene>
<dbReference type="InterPro" id="IPR038570">
    <property type="entry name" value="HicA_sf"/>
</dbReference>
<evidence type="ECO:0000256" key="6">
    <source>
        <dbReference type="ARBA" id="ARBA00023016"/>
    </source>
</evidence>
<reference evidence="7 8" key="1">
    <citation type="submission" date="2014-07" db="EMBL/GenBank/DDBJ databases">
        <title>Methanogenic archaea and the global carbon cycle.</title>
        <authorList>
            <person name="Henriksen J.R."/>
            <person name="Luke J."/>
            <person name="Reinhart S."/>
            <person name="Benedict M.N."/>
            <person name="Youngblut N.D."/>
            <person name="Metcalf M.E."/>
            <person name="Whitaker R.J."/>
            <person name="Metcalf W.W."/>
        </authorList>
    </citation>
    <scope>NUCLEOTIDE SEQUENCE [LARGE SCALE GENOMIC DNA]</scope>
    <source>
        <strain evidence="7 8">WWM610</strain>
    </source>
</reference>
<dbReference type="AlphaFoldDB" id="A0A0E3LF72"/>
<evidence type="ECO:0008006" key="9">
    <source>
        <dbReference type="Google" id="ProtNLM"/>
    </source>
</evidence>
<organism evidence="7 8">
    <name type="scientific">Methanosarcina mazei WWM610</name>
    <dbReference type="NCBI Taxonomy" id="1434117"/>
    <lineage>
        <taxon>Archaea</taxon>
        <taxon>Methanobacteriati</taxon>
        <taxon>Methanobacteriota</taxon>
        <taxon>Stenosarchaea group</taxon>
        <taxon>Methanomicrobia</taxon>
        <taxon>Methanosarcinales</taxon>
        <taxon>Methanosarcinaceae</taxon>
        <taxon>Methanosarcina</taxon>
    </lineage>
</organism>
<dbReference type="GO" id="GO:0004519">
    <property type="term" value="F:endonuclease activity"/>
    <property type="evidence" value="ECO:0007669"/>
    <property type="project" value="UniProtKB-KW"/>
</dbReference>
<dbReference type="RefSeq" id="WP_011031978.1">
    <property type="nucleotide sequence ID" value="NZ_CP009509.1"/>
</dbReference>
<keyword evidence="4" id="KW-0378">Hydrolase</keyword>
<keyword evidence="2" id="KW-0540">Nuclease</keyword>
<sequence length="74" mass="8176">MSGLPVISGMQAIKAFYKAGWLPHRQVGSHVVLRKEGSKVTLTVPKHKELKPGLLRNLIKASGLTIEEFEVLLK</sequence>
<dbReference type="Pfam" id="PF07927">
    <property type="entry name" value="HicA_toxin"/>
    <property type="match status" value="1"/>
</dbReference>
<keyword evidence="5" id="KW-0694">RNA-binding</keyword>
<name>A0A0E3LF72_METMZ</name>
<keyword evidence="6" id="KW-0346">Stress response</keyword>
<dbReference type="Proteomes" id="UP000033058">
    <property type="component" value="Chromosome"/>
</dbReference>
<dbReference type="EMBL" id="CP009509">
    <property type="protein sequence ID" value="AKB40266.1"/>
    <property type="molecule type" value="Genomic_DNA"/>
</dbReference>
<evidence type="ECO:0000256" key="5">
    <source>
        <dbReference type="ARBA" id="ARBA00022884"/>
    </source>
</evidence>
<dbReference type="Gene3D" id="3.30.920.30">
    <property type="entry name" value="Hypothetical protein"/>
    <property type="match status" value="1"/>
</dbReference>
<keyword evidence="3" id="KW-0255">Endonuclease</keyword>
<evidence type="ECO:0000256" key="3">
    <source>
        <dbReference type="ARBA" id="ARBA00022759"/>
    </source>
</evidence>
<evidence type="ECO:0000313" key="7">
    <source>
        <dbReference type="EMBL" id="AKB40266.1"/>
    </source>
</evidence>
<dbReference type="PATRIC" id="fig|1434117.4.peg.1616"/>
<dbReference type="GeneID" id="24850962"/>
<dbReference type="HOGENOM" id="CLU_164851_6_4_2"/>
<evidence type="ECO:0000256" key="1">
    <source>
        <dbReference type="ARBA" id="ARBA00022649"/>
    </source>
</evidence>
<evidence type="ECO:0000313" key="8">
    <source>
        <dbReference type="Proteomes" id="UP000033058"/>
    </source>
</evidence>
<proteinExistence type="predicted"/>
<protein>
    <recommendedName>
        <fullName evidence="9">YcfA-like protein</fullName>
    </recommendedName>
</protein>
<evidence type="ECO:0000256" key="4">
    <source>
        <dbReference type="ARBA" id="ARBA00022801"/>
    </source>
</evidence>